<evidence type="ECO:0000313" key="6">
    <source>
        <dbReference type="Proteomes" id="UP001595925"/>
    </source>
</evidence>
<dbReference type="RefSeq" id="WP_224829085.1">
    <property type="nucleotide sequence ID" value="NZ_JAIVEF010000015.1"/>
</dbReference>
<accession>A0ABD5QBN8</accession>
<dbReference type="EMBL" id="JBHSJG010000012">
    <property type="protein sequence ID" value="MFC4986944.1"/>
    <property type="molecule type" value="Genomic_DNA"/>
</dbReference>
<evidence type="ECO:0000259" key="4">
    <source>
        <dbReference type="Pfam" id="PF15915"/>
    </source>
</evidence>
<evidence type="ECO:0000259" key="3">
    <source>
        <dbReference type="Pfam" id="PF04967"/>
    </source>
</evidence>
<comment type="caution">
    <text evidence="5">The sequence shown here is derived from an EMBL/GenBank/DDBJ whole genome shotgun (WGS) entry which is preliminary data.</text>
</comment>
<dbReference type="Proteomes" id="UP001595925">
    <property type="component" value="Unassembled WGS sequence"/>
</dbReference>
<dbReference type="Pfam" id="PF15915">
    <property type="entry name" value="BAT"/>
    <property type="match status" value="1"/>
</dbReference>
<evidence type="ECO:0000256" key="2">
    <source>
        <dbReference type="ARBA" id="ARBA00023163"/>
    </source>
</evidence>
<keyword evidence="1" id="KW-0805">Transcription regulation</keyword>
<feature type="domain" description="HTH bat-type" evidence="3">
    <location>
        <begin position="160"/>
        <end position="210"/>
    </location>
</feature>
<dbReference type="PANTHER" id="PTHR34236:SF1">
    <property type="entry name" value="DIMETHYL SULFOXIDE REDUCTASE TRANSCRIPTIONAL ACTIVATOR"/>
    <property type="match status" value="1"/>
</dbReference>
<dbReference type="Pfam" id="PF04967">
    <property type="entry name" value="HTH_10"/>
    <property type="match status" value="1"/>
</dbReference>
<keyword evidence="6" id="KW-1185">Reference proteome</keyword>
<dbReference type="PANTHER" id="PTHR34236">
    <property type="entry name" value="DIMETHYL SULFOXIDE REDUCTASE TRANSCRIPTIONAL ACTIVATOR"/>
    <property type="match status" value="1"/>
</dbReference>
<proteinExistence type="predicted"/>
<evidence type="ECO:0000313" key="5">
    <source>
        <dbReference type="EMBL" id="MFC4986944.1"/>
    </source>
</evidence>
<dbReference type="InterPro" id="IPR031803">
    <property type="entry name" value="BAT_GAF/HTH-assoc"/>
</dbReference>
<dbReference type="InterPro" id="IPR007050">
    <property type="entry name" value="HTH_bacterioopsin"/>
</dbReference>
<keyword evidence="2" id="KW-0804">Transcription</keyword>
<organism evidence="5 6">
    <name type="scientific">Saliphagus infecundisoli</name>
    <dbReference type="NCBI Taxonomy" id="1849069"/>
    <lineage>
        <taxon>Archaea</taxon>
        <taxon>Methanobacteriati</taxon>
        <taxon>Methanobacteriota</taxon>
        <taxon>Stenosarchaea group</taxon>
        <taxon>Halobacteria</taxon>
        <taxon>Halobacteriales</taxon>
        <taxon>Natrialbaceae</taxon>
        <taxon>Saliphagus</taxon>
    </lineage>
</organism>
<gene>
    <name evidence="5" type="ORF">ACFPFO_03985</name>
</gene>
<sequence>MTTVTELALTSGDVALAETFEALPDLEMRIKSVVAEGPKQTMPLVWIAGEPKAEIEGALSGDPSVERFDCLLAEGDDGEWLYRVEYASGIGELYSAIVSNDGTILDAQCSASNWTVRLLFPERDRLSAAVGELEEQGITVDVRRMVEAGRNADLDATAALTDAQEEAINEAYERGYYDVPRRISLEDLAAGLGISHQALSERLRRANKVLASEQIGEAGRGGATTERAAR</sequence>
<feature type="domain" description="Bacterioopsin transcriptional activator GAF and HTH associated" evidence="4">
    <location>
        <begin position="3"/>
        <end position="151"/>
    </location>
</feature>
<reference evidence="5 6" key="1">
    <citation type="journal article" date="2019" name="Int. J. Syst. Evol. Microbiol.">
        <title>The Global Catalogue of Microorganisms (GCM) 10K type strain sequencing project: providing services to taxonomists for standard genome sequencing and annotation.</title>
        <authorList>
            <consortium name="The Broad Institute Genomics Platform"/>
            <consortium name="The Broad Institute Genome Sequencing Center for Infectious Disease"/>
            <person name="Wu L."/>
            <person name="Ma J."/>
        </authorList>
    </citation>
    <scope>NUCLEOTIDE SEQUENCE [LARGE SCALE GENOMIC DNA]</scope>
    <source>
        <strain evidence="5 6">CGMCC 1.15824</strain>
    </source>
</reference>
<evidence type="ECO:0000256" key="1">
    <source>
        <dbReference type="ARBA" id="ARBA00023015"/>
    </source>
</evidence>
<protein>
    <submittedName>
        <fullName evidence="5">Helix-turn-helix domain-containing protein</fullName>
    </submittedName>
</protein>
<name>A0ABD5QBN8_9EURY</name>
<dbReference type="AlphaFoldDB" id="A0ABD5QBN8"/>